<evidence type="ECO:0000313" key="4">
    <source>
        <dbReference type="Proteomes" id="UP000623467"/>
    </source>
</evidence>
<evidence type="ECO:0000313" key="3">
    <source>
        <dbReference type="EMBL" id="KAF7370012.1"/>
    </source>
</evidence>
<reference evidence="3" key="1">
    <citation type="submission" date="2020-05" db="EMBL/GenBank/DDBJ databases">
        <title>Mycena genomes resolve the evolution of fungal bioluminescence.</title>
        <authorList>
            <person name="Tsai I.J."/>
        </authorList>
    </citation>
    <scope>NUCLEOTIDE SEQUENCE</scope>
    <source>
        <strain evidence="3">160909Yilan</strain>
    </source>
</reference>
<protein>
    <submittedName>
        <fullName evidence="3">Uncharacterized protein</fullName>
    </submittedName>
</protein>
<name>A0A8H6Z3I0_9AGAR</name>
<feature type="region of interest" description="Disordered" evidence="1">
    <location>
        <begin position="176"/>
        <end position="199"/>
    </location>
</feature>
<evidence type="ECO:0000256" key="2">
    <source>
        <dbReference type="SAM" id="Phobius"/>
    </source>
</evidence>
<accession>A0A8H6Z3I0</accession>
<keyword evidence="2" id="KW-0472">Membrane</keyword>
<dbReference type="EMBL" id="JACAZH010000004">
    <property type="protein sequence ID" value="KAF7370012.1"/>
    <property type="molecule type" value="Genomic_DNA"/>
</dbReference>
<dbReference type="AlphaFoldDB" id="A0A8H6Z3I0"/>
<sequence length="199" mass="22183">MHCLLELHRNPVLHGTAFLSLNSFTLHSEEMNSKSLLSSSRVSGSVEFKVYLLFISFLSFLLSLFTSSSSFIKPSSVFRSEATTSSRFLISSEPEIYSVLLELAHYEFPWLSFLTEKIQLVRSFLAIGPEPRDSLSALAPPRSSVPTTRRHAQYTRDALRGSAMARVLQHPRSYDLVDGDAAEGGTGAGHRWNTGRDEN</sequence>
<dbReference type="Proteomes" id="UP000623467">
    <property type="component" value="Unassembled WGS sequence"/>
</dbReference>
<proteinExistence type="predicted"/>
<comment type="caution">
    <text evidence="3">The sequence shown here is derived from an EMBL/GenBank/DDBJ whole genome shotgun (WGS) entry which is preliminary data.</text>
</comment>
<keyword evidence="2" id="KW-0812">Transmembrane</keyword>
<keyword evidence="4" id="KW-1185">Reference proteome</keyword>
<organism evidence="3 4">
    <name type="scientific">Mycena sanguinolenta</name>
    <dbReference type="NCBI Taxonomy" id="230812"/>
    <lineage>
        <taxon>Eukaryota</taxon>
        <taxon>Fungi</taxon>
        <taxon>Dikarya</taxon>
        <taxon>Basidiomycota</taxon>
        <taxon>Agaricomycotina</taxon>
        <taxon>Agaricomycetes</taxon>
        <taxon>Agaricomycetidae</taxon>
        <taxon>Agaricales</taxon>
        <taxon>Marasmiineae</taxon>
        <taxon>Mycenaceae</taxon>
        <taxon>Mycena</taxon>
    </lineage>
</organism>
<keyword evidence="2" id="KW-1133">Transmembrane helix</keyword>
<gene>
    <name evidence="3" type="ORF">MSAN_00631200</name>
</gene>
<evidence type="ECO:0000256" key="1">
    <source>
        <dbReference type="SAM" id="MobiDB-lite"/>
    </source>
</evidence>
<feature type="transmembrane region" description="Helical" evidence="2">
    <location>
        <begin position="50"/>
        <end position="72"/>
    </location>
</feature>